<evidence type="ECO:0000313" key="5">
    <source>
        <dbReference type="EMBL" id="EFJ47239.1"/>
    </source>
</evidence>
<dbReference type="Pfam" id="PF02197">
    <property type="entry name" value="RIIa"/>
    <property type="match status" value="1"/>
</dbReference>
<dbReference type="InterPro" id="IPR051581">
    <property type="entry name" value="Ca-bind"/>
</dbReference>
<dbReference type="PANTHER" id="PTHR34524">
    <property type="entry name" value="CALCYPHOSIN"/>
    <property type="match status" value="1"/>
</dbReference>
<dbReference type="PANTHER" id="PTHR34524:SF6">
    <property type="entry name" value="CALCYPHOSINE LIKE"/>
    <property type="match status" value="1"/>
</dbReference>
<keyword evidence="6" id="KW-1185">Reference proteome</keyword>
<dbReference type="Pfam" id="PF13499">
    <property type="entry name" value="EF-hand_7"/>
    <property type="match status" value="2"/>
</dbReference>
<dbReference type="Proteomes" id="UP000001058">
    <property type="component" value="Unassembled WGS sequence"/>
</dbReference>
<dbReference type="GO" id="GO:0005509">
    <property type="term" value="F:calcium ion binding"/>
    <property type="evidence" value="ECO:0007669"/>
    <property type="project" value="InterPro"/>
</dbReference>
<evidence type="ECO:0000313" key="6">
    <source>
        <dbReference type="Proteomes" id="UP000001058"/>
    </source>
</evidence>
<evidence type="ECO:0000256" key="3">
    <source>
        <dbReference type="ARBA" id="ARBA00022837"/>
    </source>
</evidence>
<proteinExistence type="predicted"/>
<feature type="domain" description="EF-hand" evidence="4">
    <location>
        <begin position="329"/>
        <end position="364"/>
    </location>
</feature>
<dbReference type="CDD" id="cd22984">
    <property type="entry name" value="DD_CrRSP7-like"/>
    <property type="match status" value="1"/>
</dbReference>
<name>D8TZ99_VOLCA</name>
<dbReference type="AlphaFoldDB" id="D8TZ99"/>
<keyword evidence="1" id="KW-0479">Metal-binding</keyword>
<protein>
    <submittedName>
        <fullName evidence="5">Radial spoke protein 7</fullName>
    </submittedName>
</protein>
<dbReference type="PROSITE" id="PS00018">
    <property type="entry name" value="EF_HAND_1"/>
    <property type="match status" value="5"/>
</dbReference>
<dbReference type="Pfam" id="PF13833">
    <property type="entry name" value="EF-hand_8"/>
    <property type="match status" value="1"/>
</dbReference>
<dbReference type="PROSITE" id="PS50222">
    <property type="entry name" value="EF_HAND_2"/>
    <property type="match status" value="5"/>
</dbReference>
<gene>
    <name evidence="5" type="primary">rsp7</name>
    <name evidence="5" type="ORF">VOLCADRAFT_105207</name>
</gene>
<keyword evidence="2" id="KW-0677">Repeat</keyword>
<dbReference type="RefSeq" id="XP_002951788.1">
    <property type="nucleotide sequence ID" value="XM_002951742.1"/>
</dbReference>
<dbReference type="InParanoid" id="D8TZ99"/>
<dbReference type="InterPro" id="IPR018247">
    <property type="entry name" value="EF_Hand_1_Ca_BS"/>
</dbReference>
<evidence type="ECO:0000256" key="2">
    <source>
        <dbReference type="ARBA" id="ARBA00022737"/>
    </source>
</evidence>
<reference evidence="5 6" key="1">
    <citation type="journal article" date="2010" name="Science">
        <title>Genomic analysis of organismal complexity in the multicellular green alga Volvox carteri.</title>
        <authorList>
            <person name="Prochnik S.E."/>
            <person name="Umen J."/>
            <person name="Nedelcu A.M."/>
            <person name="Hallmann A."/>
            <person name="Miller S.M."/>
            <person name="Nishii I."/>
            <person name="Ferris P."/>
            <person name="Kuo A."/>
            <person name="Mitros T."/>
            <person name="Fritz-Laylin L.K."/>
            <person name="Hellsten U."/>
            <person name="Chapman J."/>
            <person name="Simakov O."/>
            <person name="Rensing S.A."/>
            <person name="Terry A."/>
            <person name="Pangilinan J."/>
            <person name="Kapitonov V."/>
            <person name="Jurka J."/>
            <person name="Salamov A."/>
            <person name="Shapiro H."/>
            <person name="Schmutz J."/>
            <person name="Grimwood J."/>
            <person name="Lindquist E."/>
            <person name="Lucas S."/>
            <person name="Grigoriev I.V."/>
            <person name="Schmitt R."/>
            <person name="Kirk D."/>
            <person name="Rokhsar D.S."/>
        </authorList>
    </citation>
    <scope>NUCLEOTIDE SEQUENCE [LARGE SCALE GENOMIC DNA]</scope>
    <source>
        <strain evidence="6">f. Nagariensis / Eve</strain>
    </source>
</reference>
<dbReference type="GeneID" id="9615777"/>
<dbReference type="Gene3D" id="1.20.890.10">
    <property type="entry name" value="cAMP-dependent protein kinase regulatory subunit, dimerization-anchoring domain"/>
    <property type="match status" value="1"/>
</dbReference>
<dbReference type="InterPro" id="IPR002048">
    <property type="entry name" value="EF_hand_dom"/>
</dbReference>
<feature type="domain" description="EF-hand" evidence="4">
    <location>
        <begin position="293"/>
        <end position="328"/>
    </location>
</feature>
<dbReference type="InterPro" id="IPR003117">
    <property type="entry name" value="cAMP_dep_PK_reg_su_I/II_a/b"/>
</dbReference>
<feature type="domain" description="EF-hand" evidence="4">
    <location>
        <begin position="224"/>
        <end position="259"/>
    </location>
</feature>
<keyword evidence="3" id="KW-0106">Calcium</keyword>
<accession>D8TZ99</accession>
<dbReference type="OrthoDB" id="26525at2759"/>
<dbReference type="Gene3D" id="1.10.238.10">
    <property type="entry name" value="EF-hand"/>
    <property type="match status" value="3"/>
</dbReference>
<dbReference type="eggNOG" id="KOG0032">
    <property type="taxonomic scope" value="Eukaryota"/>
</dbReference>
<feature type="domain" description="EF-hand" evidence="4">
    <location>
        <begin position="188"/>
        <end position="223"/>
    </location>
</feature>
<dbReference type="EMBL" id="GL378346">
    <property type="protein sequence ID" value="EFJ47239.1"/>
    <property type="molecule type" value="Genomic_DNA"/>
</dbReference>
<dbReference type="SMART" id="SM00394">
    <property type="entry name" value="RIIa"/>
    <property type="match status" value="1"/>
</dbReference>
<dbReference type="SUPFAM" id="SSF47391">
    <property type="entry name" value="Dimerization-anchoring domain of cAMP-dependent PK regulatory subunit"/>
    <property type="match status" value="1"/>
</dbReference>
<dbReference type="SMART" id="SM00054">
    <property type="entry name" value="EFh"/>
    <property type="match status" value="7"/>
</dbReference>
<dbReference type="SUPFAM" id="SSF47473">
    <property type="entry name" value="EF-hand"/>
    <property type="match status" value="2"/>
</dbReference>
<feature type="domain" description="EF-hand" evidence="4">
    <location>
        <begin position="531"/>
        <end position="566"/>
    </location>
</feature>
<dbReference type="KEGG" id="vcn:VOLCADRAFT_105207"/>
<sequence length="630" mass="69900">MSSAYQKPINIPPEFPAILKAFTREILRAQPANIYEFGARYFAGLQGGETEADLLGRLESAMNAPDRTSASQAKGGIDVEETAVMMDLATATSAELEPILMSKPSQCRWPRPGLGWDGMMWVGVACRAWGLVDRCCLLVPVMVLRSVPLWRYCVWPPTATDHSPVQSIPLRPFGSCCRPMAQGQLYRGARARQWELFIEADRDRSGFLDRQELTSVLRNANLRLSDRQIRQILAEADENDDDVIQYKEFLPIMVDVMQSIKAKEQAKAMMHGVESMVRTEVESMLLHGLPQEELQALMLKVFRKADADGSGTLNRHEFKEALKAAELGLTRKDINLILSHIDVDKDGLVSYEEFIPVCFQVLVERFKDEIVVNDILSNTDELQQMLLTAFRDADSENTGLLTQRQVKAIFKELSYQALGLTTLQTVSLLSQAPTTPDGMVQYIQFVPLAASIIRSMNDVESMKSRMSAIKAVAEAGGIQALGALDLEQLRAVLSDSFQRVDEEGTGQLTLPQVTEVIESLNSLAPEANLALSEQHMKAMFAAIDADESGTVDWTELVNFICDALEHVEREAYIANMGVGAEQGEGGEAVPYVVVLSWWGDDAGRRKTGGWDRLASDCLYGGRGVRARWPF</sequence>
<dbReference type="InterPro" id="IPR011992">
    <property type="entry name" value="EF-hand-dom_pair"/>
</dbReference>
<organism evidence="6">
    <name type="scientific">Volvox carteri f. nagariensis</name>
    <dbReference type="NCBI Taxonomy" id="3068"/>
    <lineage>
        <taxon>Eukaryota</taxon>
        <taxon>Viridiplantae</taxon>
        <taxon>Chlorophyta</taxon>
        <taxon>core chlorophytes</taxon>
        <taxon>Chlorophyceae</taxon>
        <taxon>CS clade</taxon>
        <taxon>Chlamydomonadales</taxon>
        <taxon>Volvocaceae</taxon>
        <taxon>Volvox</taxon>
    </lineage>
</organism>
<evidence type="ECO:0000256" key="1">
    <source>
        <dbReference type="ARBA" id="ARBA00022723"/>
    </source>
</evidence>
<evidence type="ECO:0000259" key="4">
    <source>
        <dbReference type="PROSITE" id="PS50222"/>
    </source>
</evidence>